<protein>
    <submittedName>
        <fullName evidence="2">Eisosome assembly protein</fullName>
    </submittedName>
</protein>
<gene>
    <name evidence="2" type="primary">EIS1_1</name>
    <name evidence="2" type="ORF">LTR16_002583</name>
</gene>
<dbReference type="EMBL" id="JAVRRA010008417">
    <property type="protein sequence ID" value="KAK5256713.1"/>
    <property type="molecule type" value="Genomic_DNA"/>
</dbReference>
<evidence type="ECO:0000313" key="3">
    <source>
        <dbReference type="Proteomes" id="UP001357485"/>
    </source>
</evidence>
<dbReference type="InterPro" id="IPR024527">
    <property type="entry name" value="Eisosome1"/>
</dbReference>
<sequence length="1012" mass="107951">MAEPHIGHTEPARRHTKQELLRPGRDHHLTAASEVPCPDPSVHGKSTKLQDGAASAALYGAKPEQERSVLDADGKLSSASAATSLKYAKAQDLPSFPVVGINTQSSGLQAATLAKDYKMAPLWRPGTSSEAGKAAILAKDYKMAPLWKPELSAAGSKAALLAHKDGGKLEWWQPQDSEAGHSAADQAMRKKNLSPQLDYGYTEDGRKRALMAATGALSGRSRSGSTPTPVALYPDQANAAHNALNAATMASRPSTTVKDSNRLDSPAMQAARVQNIGNNVPREMYTEHPPVAIEVEEKRHNEALRGAAISMAKKMYEVQQRRIDEASAAAALAPRGDGFAAAGKAHGRQPSADQDVKQQAMQYIHLQEAAQKLAAERLAKLEPSEASKYRSHYGYTLEQPRSRLSMRSRRGRANSDGQRSADSDDEAQARRVRSQMSQFNRELAEVDAKKRTQDRANLLAAAERKVQARMHDMDEKVFADTGKVSPAMMEEWEAKARARAILDSETRMKNHGKVHIGGGKFMDQSEIDAIAASRMQPTLDEITETAEKRRARDEEIRLDLEEKKRQAQTEKQREAETRAEQKRSKAGEKAAARSKKDEEKAAARVHKEAEKARRAEEKRIQKEETRKSREIKKQDETAIGPTVAGPTMLPEADTEAAPVVAGEDAADAGETAETAGVGATTSSDLDRHLTHDTVSSHEEGEVLVEGPEKDVIASRVLTAPVTDIEPTFPPLPTTEDTAITLSPQVTEDTSVVSPIHDDPVETPSTAAAGTTTAAPTASEFSKSRAEDSAKEPGTPASPTTKDSKGLKGIFSVFKRKSKTPTSTAPAGALSSSAAVTTSRASNDTGTAKAAASGSLDKDRASHDVPFSSSAAGVMPSTAAAAAPASPSSFTRHADKARRSGSISSISSISSLSSSSISDADETRGRTGRVAGAFSAFKTGKLGKKEKGKSQQTGVPGAAGGVPGQEKEGDKDSSDEFEEARDHFDESLAPPPSFGGAAKSESPVRGTRFQEEL</sequence>
<evidence type="ECO:0000256" key="1">
    <source>
        <dbReference type="SAM" id="MobiDB-lite"/>
    </source>
</evidence>
<reference evidence="2 3" key="1">
    <citation type="submission" date="2023-08" db="EMBL/GenBank/DDBJ databases">
        <title>Black Yeasts Isolated from many extreme environments.</title>
        <authorList>
            <person name="Coleine C."/>
            <person name="Stajich J.E."/>
            <person name="Selbmann L."/>
        </authorList>
    </citation>
    <scope>NUCLEOTIDE SEQUENCE [LARGE SCALE GENOMIC DNA]</scope>
    <source>
        <strain evidence="2 3">CCFEE 536</strain>
    </source>
</reference>
<feature type="compositionally biased region" description="Low complexity" evidence="1">
    <location>
        <begin position="655"/>
        <end position="681"/>
    </location>
</feature>
<feature type="compositionally biased region" description="Low complexity" evidence="1">
    <location>
        <begin position="899"/>
        <end position="917"/>
    </location>
</feature>
<evidence type="ECO:0000313" key="2">
    <source>
        <dbReference type="EMBL" id="KAK5256713.1"/>
    </source>
</evidence>
<feature type="compositionally biased region" description="Polar residues" evidence="1">
    <location>
        <begin position="734"/>
        <end position="752"/>
    </location>
</feature>
<dbReference type="Proteomes" id="UP001357485">
    <property type="component" value="Unassembled WGS sequence"/>
</dbReference>
<feature type="region of interest" description="Disordered" evidence="1">
    <location>
        <begin position="389"/>
        <end position="448"/>
    </location>
</feature>
<feature type="compositionally biased region" description="Basic and acidic residues" evidence="1">
    <location>
        <begin position="1"/>
        <end position="29"/>
    </location>
</feature>
<feature type="compositionally biased region" description="Low complexity" evidence="1">
    <location>
        <begin position="826"/>
        <end position="841"/>
    </location>
</feature>
<feature type="region of interest" description="Disordered" evidence="1">
    <location>
        <begin position="559"/>
        <end position="686"/>
    </location>
</feature>
<dbReference type="PANTHER" id="PTHR28298:SF1">
    <property type="entry name" value="EISOSOME PROTEIN 1"/>
    <property type="match status" value="1"/>
</dbReference>
<dbReference type="PANTHER" id="PTHR28298">
    <property type="entry name" value="EISOSOME PROTEIN 1"/>
    <property type="match status" value="1"/>
</dbReference>
<keyword evidence="3" id="KW-1185">Reference proteome</keyword>
<feature type="compositionally biased region" description="Basic and acidic residues" evidence="1">
    <location>
        <begin position="559"/>
        <end position="636"/>
    </location>
</feature>
<feature type="region of interest" description="Disordered" evidence="1">
    <location>
        <begin position="1"/>
        <end position="47"/>
    </location>
</feature>
<feature type="region of interest" description="Disordered" evidence="1">
    <location>
        <begin position="722"/>
        <end position="1012"/>
    </location>
</feature>
<comment type="caution">
    <text evidence="2">The sequence shown here is derived from an EMBL/GenBank/DDBJ whole genome shotgun (WGS) entry which is preliminary data.</text>
</comment>
<feature type="compositionally biased region" description="Low complexity" evidence="1">
    <location>
        <begin position="762"/>
        <end position="778"/>
    </location>
</feature>
<organism evidence="2 3">
    <name type="scientific">Cryomyces antarcticus</name>
    <dbReference type="NCBI Taxonomy" id="329879"/>
    <lineage>
        <taxon>Eukaryota</taxon>
        <taxon>Fungi</taxon>
        <taxon>Dikarya</taxon>
        <taxon>Ascomycota</taxon>
        <taxon>Pezizomycotina</taxon>
        <taxon>Dothideomycetes</taxon>
        <taxon>Dothideomycetes incertae sedis</taxon>
        <taxon>Cryomyces</taxon>
    </lineage>
</organism>
<feature type="compositionally biased region" description="Basic and acidic residues" evidence="1">
    <location>
        <begin position="781"/>
        <end position="790"/>
    </location>
</feature>
<dbReference type="Pfam" id="PF12757">
    <property type="entry name" value="Eisosome1"/>
    <property type="match status" value="1"/>
</dbReference>
<accession>A0ABR0LYI7</accession>
<feature type="compositionally biased region" description="Basic and acidic residues" evidence="1">
    <location>
        <begin position="964"/>
        <end position="985"/>
    </location>
</feature>
<proteinExistence type="predicted"/>
<feature type="compositionally biased region" description="Low complexity" evidence="1">
    <location>
        <begin position="869"/>
        <end position="888"/>
    </location>
</feature>
<name>A0ABR0LYI7_9PEZI</name>